<dbReference type="RefSeq" id="XP_007728451.1">
    <property type="nucleotide sequence ID" value="XM_007730261.1"/>
</dbReference>
<keyword evidence="2" id="KW-0472">Membrane</keyword>
<sequence>MPDIQLPAFRSGQRLRKPLIEYCTNEWRNTPGYDTPNSPHFVGDTFLDRVEILVDRSIAVIRAPKFRRLLLLLVVMTVSSIVLWTKIIAPFLQEERATWSSLNKHADSAANAGVFGVNIRPRFSDMTHLQTLDRSLVPGLLDERGELSNKKRLVFVGDIHGCREELEQLLKKLKFDPVTDHLIAVGDIVNKGPDSPGVIDLLRGYKASCVRGNHDDRLLLVADELQSNTLESKNKDQQGSEHTQQTSLKADDEERKLAKSLNSEQLAWLKSCPVILRVGQLKAFAGEAVVVHAGLVPGLALDNQDPASVMNMRVIDLATHVPSKKHEREGSVPWYKLWNRYQRLIPARERFARLKSGGKSRAGEGQTTVIYGHDAKLGLQMQKYSKGLDTGCARGGKLTALVVDDTGKQKVVQIGCKDRRKRPPVQVDVDDILQKGKPGPPVGGYVD</sequence>
<keyword evidence="2" id="KW-0812">Transmembrane</keyword>
<evidence type="ECO:0000313" key="5">
    <source>
        <dbReference type="Proteomes" id="UP000019478"/>
    </source>
</evidence>
<keyword evidence="2" id="KW-1133">Transmembrane helix</keyword>
<dbReference type="GO" id="GO:0005737">
    <property type="term" value="C:cytoplasm"/>
    <property type="evidence" value="ECO:0007669"/>
    <property type="project" value="TreeGrafter"/>
</dbReference>
<comment type="caution">
    <text evidence="4">The sequence shown here is derived from an EMBL/GenBank/DDBJ whole genome shotgun (WGS) entry which is preliminary data.</text>
</comment>
<protein>
    <recommendedName>
        <fullName evidence="3">Calcineurin-like phosphoesterase domain-containing protein</fullName>
    </recommendedName>
</protein>
<name>W9YQM3_9EURO</name>
<dbReference type="OrthoDB" id="10267127at2759"/>
<dbReference type="EMBL" id="AMGY01000001">
    <property type="protein sequence ID" value="EXJ91561.1"/>
    <property type="molecule type" value="Genomic_DNA"/>
</dbReference>
<feature type="transmembrane region" description="Helical" evidence="2">
    <location>
        <begin position="69"/>
        <end position="92"/>
    </location>
</feature>
<feature type="region of interest" description="Disordered" evidence="1">
    <location>
        <begin position="230"/>
        <end position="255"/>
    </location>
</feature>
<feature type="region of interest" description="Disordered" evidence="1">
    <location>
        <begin position="419"/>
        <end position="447"/>
    </location>
</feature>
<dbReference type="STRING" id="1182542.W9YQM3"/>
<gene>
    <name evidence="4" type="ORF">A1O3_00109</name>
</gene>
<evidence type="ECO:0000256" key="2">
    <source>
        <dbReference type="SAM" id="Phobius"/>
    </source>
</evidence>
<dbReference type="GO" id="GO:0006798">
    <property type="term" value="P:polyphosphate catabolic process"/>
    <property type="evidence" value="ECO:0007669"/>
    <property type="project" value="TreeGrafter"/>
</dbReference>
<organism evidence="4 5">
    <name type="scientific">Capronia epimyces CBS 606.96</name>
    <dbReference type="NCBI Taxonomy" id="1182542"/>
    <lineage>
        <taxon>Eukaryota</taxon>
        <taxon>Fungi</taxon>
        <taxon>Dikarya</taxon>
        <taxon>Ascomycota</taxon>
        <taxon>Pezizomycotina</taxon>
        <taxon>Eurotiomycetes</taxon>
        <taxon>Chaetothyriomycetidae</taxon>
        <taxon>Chaetothyriales</taxon>
        <taxon>Herpotrichiellaceae</taxon>
        <taxon>Capronia</taxon>
    </lineage>
</organism>
<dbReference type="AlphaFoldDB" id="W9YQM3"/>
<dbReference type="Pfam" id="PF00149">
    <property type="entry name" value="Metallophos"/>
    <property type="match status" value="1"/>
</dbReference>
<dbReference type="Gene3D" id="3.60.21.10">
    <property type="match status" value="1"/>
</dbReference>
<dbReference type="InterPro" id="IPR029052">
    <property type="entry name" value="Metallo-depent_PP-like"/>
</dbReference>
<evidence type="ECO:0000256" key="1">
    <source>
        <dbReference type="SAM" id="MobiDB-lite"/>
    </source>
</evidence>
<dbReference type="InterPro" id="IPR004843">
    <property type="entry name" value="Calcineurin-like_PHP"/>
</dbReference>
<dbReference type="GO" id="GO:0016791">
    <property type="term" value="F:phosphatase activity"/>
    <property type="evidence" value="ECO:0007669"/>
    <property type="project" value="TreeGrafter"/>
</dbReference>
<evidence type="ECO:0000259" key="3">
    <source>
        <dbReference type="Pfam" id="PF00149"/>
    </source>
</evidence>
<dbReference type="HOGENOM" id="CLU_023125_0_0_1"/>
<dbReference type="SUPFAM" id="SSF56300">
    <property type="entry name" value="Metallo-dependent phosphatases"/>
    <property type="match status" value="1"/>
</dbReference>
<dbReference type="eggNOG" id="KOG0371">
    <property type="taxonomic scope" value="Eukaryota"/>
</dbReference>
<dbReference type="Proteomes" id="UP000019478">
    <property type="component" value="Unassembled WGS sequence"/>
</dbReference>
<dbReference type="GO" id="GO:0000298">
    <property type="term" value="F:endopolyphosphatase activity"/>
    <property type="evidence" value="ECO:0007669"/>
    <property type="project" value="TreeGrafter"/>
</dbReference>
<dbReference type="GeneID" id="19164251"/>
<dbReference type="PANTHER" id="PTHR42850:SF4">
    <property type="entry name" value="ZINC-DEPENDENT ENDOPOLYPHOSPHATASE"/>
    <property type="match status" value="1"/>
</dbReference>
<evidence type="ECO:0000313" key="4">
    <source>
        <dbReference type="EMBL" id="EXJ91561.1"/>
    </source>
</evidence>
<dbReference type="CDD" id="cd00144">
    <property type="entry name" value="MPP_PPP_family"/>
    <property type="match status" value="1"/>
</dbReference>
<accession>W9YQM3</accession>
<dbReference type="InterPro" id="IPR050126">
    <property type="entry name" value="Ap4A_hydrolase"/>
</dbReference>
<dbReference type="PANTHER" id="PTHR42850">
    <property type="entry name" value="METALLOPHOSPHOESTERASE"/>
    <property type="match status" value="1"/>
</dbReference>
<proteinExistence type="predicted"/>
<keyword evidence="5" id="KW-1185">Reference proteome</keyword>
<feature type="domain" description="Calcineurin-like phosphoesterase" evidence="3">
    <location>
        <begin position="152"/>
        <end position="340"/>
    </location>
</feature>
<reference evidence="4 5" key="1">
    <citation type="submission" date="2013-03" db="EMBL/GenBank/DDBJ databases">
        <title>The Genome Sequence of Capronia epimyces CBS 606.96.</title>
        <authorList>
            <consortium name="The Broad Institute Genomics Platform"/>
            <person name="Cuomo C."/>
            <person name="de Hoog S."/>
            <person name="Gorbushina A."/>
            <person name="Walker B."/>
            <person name="Young S.K."/>
            <person name="Zeng Q."/>
            <person name="Gargeya S."/>
            <person name="Fitzgerald M."/>
            <person name="Haas B."/>
            <person name="Abouelleil A."/>
            <person name="Allen A.W."/>
            <person name="Alvarado L."/>
            <person name="Arachchi H.M."/>
            <person name="Berlin A.M."/>
            <person name="Chapman S.B."/>
            <person name="Gainer-Dewar J."/>
            <person name="Goldberg J."/>
            <person name="Griggs A."/>
            <person name="Gujja S."/>
            <person name="Hansen M."/>
            <person name="Howarth C."/>
            <person name="Imamovic A."/>
            <person name="Ireland A."/>
            <person name="Larimer J."/>
            <person name="McCowan C."/>
            <person name="Murphy C."/>
            <person name="Pearson M."/>
            <person name="Poon T.W."/>
            <person name="Priest M."/>
            <person name="Roberts A."/>
            <person name="Saif S."/>
            <person name="Shea T."/>
            <person name="Sisk P."/>
            <person name="Sykes S."/>
            <person name="Wortman J."/>
            <person name="Nusbaum C."/>
            <person name="Birren B."/>
        </authorList>
    </citation>
    <scope>NUCLEOTIDE SEQUENCE [LARGE SCALE GENOMIC DNA]</scope>
    <source>
        <strain evidence="4 5">CBS 606.96</strain>
    </source>
</reference>